<evidence type="ECO:0000256" key="4">
    <source>
        <dbReference type="SAM" id="Phobius"/>
    </source>
</evidence>
<dbReference type="AlphaFoldDB" id="A0A0J8FP51"/>
<name>A0A0J8FP51_BETVV</name>
<feature type="domain" description="ABC transmembrane type-1" evidence="5">
    <location>
        <begin position="1"/>
        <end position="58"/>
    </location>
</feature>
<evidence type="ECO:0000313" key="6">
    <source>
        <dbReference type="EMBL" id="KMT17586.1"/>
    </source>
</evidence>
<keyword evidence="3 4" id="KW-0472">Membrane</keyword>
<organism evidence="6 7">
    <name type="scientific">Beta vulgaris subsp. vulgaris</name>
    <name type="common">Beet</name>
    <dbReference type="NCBI Taxonomy" id="3555"/>
    <lineage>
        <taxon>Eukaryota</taxon>
        <taxon>Viridiplantae</taxon>
        <taxon>Streptophyta</taxon>
        <taxon>Embryophyta</taxon>
        <taxon>Tracheophyta</taxon>
        <taxon>Spermatophyta</taxon>
        <taxon>Magnoliopsida</taxon>
        <taxon>eudicotyledons</taxon>
        <taxon>Gunneridae</taxon>
        <taxon>Pentapetalae</taxon>
        <taxon>Caryophyllales</taxon>
        <taxon>Chenopodiaceae</taxon>
        <taxon>Betoideae</taxon>
        <taxon>Beta</taxon>
    </lineage>
</organism>
<keyword evidence="2 4" id="KW-1133">Transmembrane helix</keyword>
<dbReference type="GO" id="GO:0140359">
    <property type="term" value="F:ABC-type transporter activity"/>
    <property type="evidence" value="ECO:0007669"/>
    <property type="project" value="InterPro"/>
</dbReference>
<dbReference type="InterPro" id="IPR011527">
    <property type="entry name" value="ABC1_TM_dom"/>
</dbReference>
<evidence type="ECO:0000256" key="2">
    <source>
        <dbReference type="ARBA" id="ARBA00022989"/>
    </source>
</evidence>
<dbReference type="InterPro" id="IPR036640">
    <property type="entry name" value="ABC1_TM_sf"/>
</dbReference>
<evidence type="ECO:0000313" key="7">
    <source>
        <dbReference type="Proteomes" id="UP000035740"/>
    </source>
</evidence>
<evidence type="ECO:0000259" key="5">
    <source>
        <dbReference type="PROSITE" id="PS50929"/>
    </source>
</evidence>
<dbReference type="ExpressionAtlas" id="A0A0J8FP51">
    <property type="expression patterns" value="baseline"/>
</dbReference>
<gene>
    <name evidence="6" type="ORF">BVRB_2g036840</name>
</gene>
<feature type="transmembrane region" description="Helical" evidence="4">
    <location>
        <begin position="6"/>
        <end position="32"/>
    </location>
</feature>
<dbReference type="Gramene" id="KMT17586">
    <property type="protein sequence ID" value="KMT17586"/>
    <property type="gene ID" value="BVRB_2g036840"/>
</dbReference>
<dbReference type="GO" id="GO:0005524">
    <property type="term" value="F:ATP binding"/>
    <property type="evidence" value="ECO:0007669"/>
    <property type="project" value="InterPro"/>
</dbReference>
<keyword evidence="7" id="KW-1185">Reference proteome</keyword>
<evidence type="ECO:0000256" key="3">
    <source>
        <dbReference type="ARBA" id="ARBA00023136"/>
    </source>
</evidence>
<dbReference type="Proteomes" id="UP000035740">
    <property type="component" value="Chromosome 2"/>
</dbReference>
<protein>
    <recommendedName>
        <fullName evidence="5">ABC transmembrane type-1 domain-containing protein</fullName>
    </recommendedName>
</protein>
<dbReference type="SUPFAM" id="SSF90123">
    <property type="entry name" value="ABC transporter transmembrane region"/>
    <property type="match status" value="1"/>
</dbReference>
<reference evidence="6 7" key="1">
    <citation type="journal article" date="2014" name="Nature">
        <title>The genome of the recently domesticated crop plant sugar beet (Beta vulgaris).</title>
        <authorList>
            <person name="Dohm J.C."/>
            <person name="Minoche A.E."/>
            <person name="Holtgrawe D."/>
            <person name="Capella-Gutierrez S."/>
            <person name="Zakrzewski F."/>
            <person name="Tafer H."/>
            <person name="Rupp O."/>
            <person name="Sorensen T.R."/>
            <person name="Stracke R."/>
            <person name="Reinhardt R."/>
            <person name="Goesmann A."/>
            <person name="Kraft T."/>
            <person name="Schulz B."/>
            <person name="Stadler P.F."/>
            <person name="Schmidt T."/>
            <person name="Gabaldon T."/>
            <person name="Lehrach H."/>
            <person name="Weisshaar B."/>
            <person name="Himmelbauer H."/>
        </authorList>
    </citation>
    <scope>NUCLEOTIDE SEQUENCE [LARGE SCALE GENOMIC DNA]</scope>
    <source>
        <tissue evidence="6">Taproot</tissue>
    </source>
</reference>
<evidence type="ECO:0000256" key="1">
    <source>
        <dbReference type="ARBA" id="ARBA00022692"/>
    </source>
</evidence>
<dbReference type="EMBL" id="KQ090044">
    <property type="protein sequence ID" value="KMT17586.1"/>
    <property type="molecule type" value="Genomic_DNA"/>
</dbReference>
<proteinExistence type="predicted"/>
<accession>A0A0J8FP51</accession>
<dbReference type="PROSITE" id="PS50929">
    <property type="entry name" value="ABC_TM1F"/>
    <property type="match status" value="1"/>
</dbReference>
<keyword evidence="1 4" id="KW-0812">Transmembrane</keyword>
<dbReference type="GO" id="GO:0016020">
    <property type="term" value="C:membrane"/>
    <property type="evidence" value="ECO:0007669"/>
    <property type="project" value="InterPro"/>
</dbReference>
<sequence length="83" mass="9042">MAAQMLVISPVLSTISALVVPLVALVIALLGLRLQRISRKAHLSIAALSTYLNEFTGMNYHQNNAITKAAYEENNEVYLIVDG</sequence>